<evidence type="ECO:0000256" key="5">
    <source>
        <dbReference type="ARBA" id="ARBA00022723"/>
    </source>
</evidence>
<dbReference type="InterPro" id="IPR002058">
    <property type="entry name" value="PAP_assoc"/>
</dbReference>
<dbReference type="InterPro" id="IPR043519">
    <property type="entry name" value="NT_sf"/>
</dbReference>
<dbReference type="PANTHER" id="PTHR23092:SF15">
    <property type="entry name" value="INACTIVE NON-CANONICAL POLY(A) RNA POLYMERASE PROTEIN TRF4-2-RELATED"/>
    <property type="match status" value="1"/>
</dbReference>
<feature type="compositionally biased region" description="Polar residues" evidence="7">
    <location>
        <begin position="387"/>
        <end position="396"/>
    </location>
</feature>
<evidence type="ECO:0000259" key="9">
    <source>
        <dbReference type="Pfam" id="PF22600"/>
    </source>
</evidence>
<dbReference type="GO" id="GO:0043634">
    <property type="term" value="P:polyadenylation-dependent ncRNA catabolic process"/>
    <property type="evidence" value="ECO:0007669"/>
    <property type="project" value="TreeGrafter"/>
</dbReference>
<evidence type="ECO:0000256" key="6">
    <source>
        <dbReference type="ARBA" id="ARBA00022842"/>
    </source>
</evidence>
<evidence type="ECO:0000259" key="8">
    <source>
        <dbReference type="Pfam" id="PF03828"/>
    </source>
</evidence>
<feature type="compositionally biased region" description="Basic and acidic residues" evidence="7">
    <location>
        <begin position="367"/>
        <end position="382"/>
    </location>
</feature>
<organism evidence="10">
    <name type="scientific">Cyprideis torosa</name>
    <dbReference type="NCBI Taxonomy" id="163714"/>
    <lineage>
        <taxon>Eukaryota</taxon>
        <taxon>Metazoa</taxon>
        <taxon>Ecdysozoa</taxon>
        <taxon>Arthropoda</taxon>
        <taxon>Crustacea</taxon>
        <taxon>Oligostraca</taxon>
        <taxon>Ostracoda</taxon>
        <taxon>Podocopa</taxon>
        <taxon>Podocopida</taxon>
        <taxon>Cytherocopina</taxon>
        <taxon>Cytheroidea</taxon>
        <taxon>Cytherideidae</taxon>
        <taxon>Cyprideis</taxon>
    </lineage>
</organism>
<evidence type="ECO:0000256" key="2">
    <source>
        <dbReference type="ARBA" id="ARBA00008593"/>
    </source>
</evidence>
<dbReference type="SUPFAM" id="SSF81301">
    <property type="entry name" value="Nucleotidyltransferase"/>
    <property type="match status" value="1"/>
</dbReference>
<feature type="compositionally biased region" description="Basic and acidic residues" evidence="7">
    <location>
        <begin position="476"/>
        <end position="493"/>
    </location>
</feature>
<dbReference type="OrthoDB" id="273917at2759"/>
<dbReference type="Gene3D" id="1.10.1410.10">
    <property type="match status" value="1"/>
</dbReference>
<sequence>MSRSENDFQKSETPWFIPEARGGSYLPHMCGLHQEIEDFYTYILPTAKESDLRCGVIKRIHEAIVSRWPNVYVDVFGSFRTGLYLPLGDIDLVVIGRWKHNPPYWGIANLLVEQGIVYPHQLKVLMHAKVPVIKIVDSSTNVRVDISFNNLNGRRGVTLVKEIRKKYPCFPKLVMVLKQFLSQRGLNEVFTGGISSYAIVLMVASFLDVHPRNHELSSPNINLGVLLLEFLELYGRVFQYDNVAIRSSEKSSEYEYCTKDSIYAFSSKNMDSARGRLCIEDPFIRGLDVSKGSFQAPNMAEAFDWAYTILSTYFAETSLEEPCKTSVLGQIVKISEEVLDFRDWVVRHHELRSSSHSPCASPTTKPRTREIRYSPSSPERRSHPPKTATQDVTQYYNYAPPPKKMANEARQNVRYWSHPTEGHSQRKRKRGNETQEEVGYPHPSTDGYSKKWNNGMDKNFSSRKFPNRRRAPRSSFVERFKGYRYNPEKLRVY</sequence>
<dbReference type="GO" id="GO:0046872">
    <property type="term" value="F:metal ion binding"/>
    <property type="evidence" value="ECO:0007669"/>
    <property type="project" value="UniProtKB-KW"/>
</dbReference>
<accession>A0A7R8WEC6</accession>
<dbReference type="EMBL" id="OB661113">
    <property type="protein sequence ID" value="CAD7227367.1"/>
    <property type="molecule type" value="Genomic_DNA"/>
</dbReference>
<reference evidence="10" key="1">
    <citation type="submission" date="2020-11" db="EMBL/GenBank/DDBJ databases">
        <authorList>
            <person name="Tran Van P."/>
        </authorList>
    </citation>
    <scope>NUCLEOTIDE SEQUENCE</scope>
</reference>
<dbReference type="InterPro" id="IPR045862">
    <property type="entry name" value="Trf4-like"/>
</dbReference>
<comment type="cofactor">
    <cofactor evidence="1">
        <name>Mn(2+)</name>
        <dbReference type="ChEBI" id="CHEBI:29035"/>
    </cofactor>
</comment>
<comment type="similarity">
    <text evidence="2">Belongs to the DNA polymerase type-B-like family.</text>
</comment>
<feature type="domain" description="PAP-associated" evidence="8">
    <location>
        <begin position="222"/>
        <end position="284"/>
    </location>
</feature>
<dbReference type="Pfam" id="PF22600">
    <property type="entry name" value="MTPAP-like_central"/>
    <property type="match status" value="1"/>
</dbReference>
<evidence type="ECO:0000313" key="10">
    <source>
        <dbReference type="EMBL" id="CAD7227367.1"/>
    </source>
</evidence>
<dbReference type="InterPro" id="IPR054708">
    <property type="entry name" value="MTPAP-like_central"/>
</dbReference>
<evidence type="ECO:0000256" key="7">
    <source>
        <dbReference type="SAM" id="MobiDB-lite"/>
    </source>
</evidence>
<protein>
    <recommendedName>
        <fullName evidence="3">polynucleotide adenylyltransferase</fullName>
        <ecNumber evidence="3">2.7.7.19</ecNumber>
    </recommendedName>
</protein>
<feature type="region of interest" description="Disordered" evidence="7">
    <location>
        <begin position="352"/>
        <end position="403"/>
    </location>
</feature>
<evidence type="ECO:0000256" key="3">
    <source>
        <dbReference type="ARBA" id="ARBA00012388"/>
    </source>
</evidence>
<feature type="domain" description="Poly(A) RNA polymerase mitochondrial-like central palm" evidence="9">
    <location>
        <begin position="32"/>
        <end position="159"/>
    </location>
</feature>
<dbReference type="GO" id="GO:0031499">
    <property type="term" value="C:TRAMP complex"/>
    <property type="evidence" value="ECO:0007669"/>
    <property type="project" value="TreeGrafter"/>
</dbReference>
<dbReference type="AlphaFoldDB" id="A0A7R8WEC6"/>
<dbReference type="GO" id="GO:1990817">
    <property type="term" value="F:poly(A) RNA polymerase activity"/>
    <property type="evidence" value="ECO:0007669"/>
    <property type="project" value="UniProtKB-EC"/>
</dbReference>
<feature type="region of interest" description="Disordered" evidence="7">
    <location>
        <begin position="416"/>
        <end position="493"/>
    </location>
</feature>
<keyword evidence="4" id="KW-0808">Transferase</keyword>
<keyword evidence="5" id="KW-0479">Metal-binding</keyword>
<feature type="compositionally biased region" description="Polar residues" evidence="7">
    <location>
        <begin position="354"/>
        <end position="365"/>
    </location>
</feature>
<dbReference type="EC" id="2.7.7.19" evidence="3"/>
<dbReference type="Gene3D" id="3.30.460.10">
    <property type="entry name" value="Beta Polymerase, domain 2"/>
    <property type="match status" value="1"/>
</dbReference>
<name>A0A7R8WEC6_9CRUS</name>
<dbReference type="SUPFAM" id="SSF81631">
    <property type="entry name" value="PAP/OAS1 substrate-binding domain"/>
    <property type="match status" value="1"/>
</dbReference>
<gene>
    <name evidence="10" type="ORF">CTOB1V02_LOCUS5275</name>
</gene>
<proteinExistence type="inferred from homology"/>
<dbReference type="GO" id="GO:0003729">
    <property type="term" value="F:mRNA binding"/>
    <property type="evidence" value="ECO:0007669"/>
    <property type="project" value="TreeGrafter"/>
</dbReference>
<dbReference type="GO" id="GO:0005730">
    <property type="term" value="C:nucleolus"/>
    <property type="evidence" value="ECO:0007669"/>
    <property type="project" value="TreeGrafter"/>
</dbReference>
<dbReference type="FunFam" id="3.30.460.10:FF:000006">
    <property type="entry name" value="non-canonical poly(A) RNA polymerase PAPD5"/>
    <property type="match status" value="1"/>
</dbReference>
<dbReference type="GO" id="GO:0031123">
    <property type="term" value="P:RNA 3'-end processing"/>
    <property type="evidence" value="ECO:0007669"/>
    <property type="project" value="TreeGrafter"/>
</dbReference>
<dbReference type="CDD" id="cd05402">
    <property type="entry name" value="NT_PAP_TUTase"/>
    <property type="match status" value="1"/>
</dbReference>
<evidence type="ECO:0000256" key="4">
    <source>
        <dbReference type="ARBA" id="ARBA00022679"/>
    </source>
</evidence>
<dbReference type="PANTHER" id="PTHR23092">
    <property type="entry name" value="POLY(A) RNA POLYMERASE"/>
    <property type="match status" value="1"/>
</dbReference>
<evidence type="ECO:0000256" key="1">
    <source>
        <dbReference type="ARBA" id="ARBA00001936"/>
    </source>
</evidence>
<dbReference type="Pfam" id="PF03828">
    <property type="entry name" value="PAP_assoc"/>
    <property type="match status" value="1"/>
</dbReference>
<keyword evidence="6" id="KW-0460">Magnesium</keyword>